<dbReference type="AlphaFoldDB" id="A0A916TCU0"/>
<sequence length="461" mass="49117">MGIGVHAVVSSTQGDRPDPGSVHVVVLLYGSRGDIQPGVCLILELIARGYRVTALVPPNLVDFTRSAGVPHVRSVGSDSSHQWTSEEALESLRSRNPWTRWRFTVDTALESLRNFDDDLVSLFVGTDGQAPAVADVGALVVAPLCQDRGEAIAERLGIPMTSLRFAPMSPNTTYSPLPGIWSSTSPRATLRAWRIFDRVVWMAMSRGVNRFRRRLGLPKARAPLATRLRDKGIRQIQAYDPAVVPTLAQEWGSLRPIVGYLDLPRAKLAGLDEVGAGDERLLAWLAAGDAPLFASFGSLPVAYPATTRHTLRAAAAEHGLRCVFAIGGEPGPDPDDPDVYHVGAVDHAWLLPQCAAAVHHGGAGTTAACMRAGIPSAIYAIAAEQPFWAERVRDLGLGTGRRFSALNPDTASHDVAVLIDPVTVGAARDFAAKMIDPAQAVSTAADVVTSSIGRIPAAQPL</sequence>
<reference evidence="3" key="2">
    <citation type="submission" date="2020-09" db="EMBL/GenBank/DDBJ databases">
        <authorList>
            <person name="Sun Q."/>
            <person name="Zhou Y."/>
        </authorList>
    </citation>
    <scope>NUCLEOTIDE SEQUENCE</scope>
    <source>
        <strain evidence="3">CGMCC 1.12827</strain>
    </source>
</reference>
<accession>A0A916TCU0</accession>
<dbReference type="PANTHER" id="PTHR48050">
    <property type="entry name" value="STEROL 3-BETA-GLUCOSYLTRANSFERASE"/>
    <property type="match status" value="1"/>
</dbReference>
<dbReference type="InterPro" id="IPR050426">
    <property type="entry name" value="Glycosyltransferase_28"/>
</dbReference>
<dbReference type="Pfam" id="PF03033">
    <property type="entry name" value="Glyco_transf_28"/>
    <property type="match status" value="1"/>
</dbReference>
<protein>
    <submittedName>
        <fullName evidence="3">Glycosyltransferase</fullName>
    </submittedName>
</protein>
<dbReference type="SUPFAM" id="SSF53756">
    <property type="entry name" value="UDP-Glycosyltransferase/glycogen phosphorylase"/>
    <property type="match status" value="1"/>
</dbReference>
<dbReference type="EMBL" id="BMGC01000026">
    <property type="protein sequence ID" value="GGB40514.1"/>
    <property type="molecule type" value="Genomic_DNA"/>
</dbReference>
<gene>
    <name evidence="3" type="ORF">GCM10011489_30110</name>
</gene>
<name>A0A916TCU0_9ACTN</name>
<dbReference type="PANTHER" id="PTHR48050:SF13">
    <property type="entry name" value="STEROL 3-BETA-GLUCOSYLTRANSFERASE UGT80A2"/>
    <property type="match status" value="1"/>
</dbReference>
<evidence type="ECO:0000313" key="3">
    <source>
        <dbReference type="EMBL" id="GGB40514.1"/>
    </source>
</evidence>
<evidence type="ECO:0000259" key="2">
    <source>
        <dbReference type="Pfam" id="PF06722"/>
    </source>
</evidence>
<reference evidence="3" key="1">
    <citation type="journal article" date="2014" name="Int. J. Syst. Evol. Microbiol.">
        <title>Complete genome sequence of Corynebacterium casei LMG S-19264T (=DSM 44701T), isolated from a smear-ripened cheese.</title>
        <authorList>
            <consortium name="US DOE Joint Genome Institute (JGI-PGF)"/>
            <person name="Walter F."/>
            <person name="Albersmeier A."/>
            <person name="Kalinowski J."/>
            <person name="Ruckert C."/>
        </authorList>
    </citation>
    <scope>NUCLEOTIDE SEQUENCE</scope>
    <source>
        <strain evidence="3">CGMCC 1.12827</strain>
    </source>
</reference>
<feature type="domain" description="Glycosyltransferase family 28 N-terminal" evidence="1">
    <location>
        <begin position="24"/>
        <end position="168"/>
    </location>
</feature>
<proteinExistence type="predicted"/>
<dbReference type="InterPro" id="IPR002213">
    <property type="entry name" value="UDP_glucos_trans"/>
</dbReference>
<organism evidence="3 4">
    <name type="scientific">Gordonia jinhuaensis</name>
    <dbReference type="NCBI Taxonomy" id="1517702"/>
    <lineage>
        <taxon>Bacteria</taxon>
        <taxon>Bacillati</taxon>
        <taxon>Actinomycetota</taxon>
        <taxon>Actinomycetes</taxon>
        <taxon>Mycobacteriales</taxon>
        <taxon>Gordoniaceae</taxon>
        <taxon>Gordonia</taxon>
    </lineage>
</organism>
<dbReference type="Gene3D" id="3.40.50.2000">
    <property type="entry name" value="Glycogen Phosphorylase B"/>
    <property type="match status" value="2"/>
</dbReference>
<dbReference type="InterPro" id="IPR010610">
    <property type="entry name" value="EryCIII-like_C"/>
</dbReference>
<feature type="domain" description="Erythromycin biosynthesis protein CIII-like C-terminal" evidence="2">
    <location>
        <begin position="338"/>
        <end position="449"/>
    </location>
</feature>
<dbReference type="InterPro" id="IPR004276">
    <property type="entry name" value="GlycoTrans_28_N"/>
</dbReference>
<dbReference type="GO" id="GO:0033072">
    <property type="term" value="P:vancomycin biosynthetic process"/>
    <property type="evidence" value="ECO:0007669"/>
    <property type="project" value="UniProtKB-ARBA"/>
</dbReference>
<dbReference type="Proteomes" id="UP000621454">
    <property type="component" value="Unassembled WGS sequence"/>
</dbReference>
<keyword evidence="4" id="KW-1185">Reference proteome</keyword>
<dbReference type="CDD" id="cd03784">
    <property type="entry name" value="GT1_Gtf-like"/>
    <property type="match status" value="1"/>
</dbReference>
<dbReference type="GO" id="GO:0016758">
    <property type="term" value="F:hexosyltransferase activity"/>
    <property type="evidence" value="ECO:0007669"/>
    <property type="project" value="InterPro"/>
</dbReference>
<dbReference type="FunFam" id="3.40.50.2000:FF:000009">
    <property type="entry name" value="Sterol 3-beta-glucosyltransferase UGT80A2"/>
    <property type="match status" value="1"/>
</dbReference>
<dbReference type="Pfam" id="PF06722">
    <property type="entry name" value="EryCIII-like_C"/>
    <property type="match status" value="1"/>
</dbReference>
<dbReference type="GO" id="GO:0005975">
    <property type="term" value="P:carbohydrate metabolic process"/>
    <property type="evidence" value="ECO:0007669"/>
    <property type="project" value="InterPro"/>
</dbReference>
<evidence type="ECO:0000259" key="1">
    <source>
        <dbReference type="Pfam" id="PF03033"/>
    </source>
</evidence>
<evidence type="ECO:0000313" key="4">
    <source>
        <dbReference type="Proteomes" id="UP000621454"/>
    </source>
</evidence>
<comment type="caution">
    <text evidence="3">The sequence shown here is derived from an EMBL/GenBank/DDBJ whole genome shotgun (WGS) entry which is preliminary data.</text>
</comment>
<dbReference type="GO" id="GO:0008194">
    <property type="term" value="F:UDP-glycosyltransferase activity"/>
    <property type="evidence" value="ECO:0007669"/>
    <property type="project" value="InterPro"/>
</dbReference>